<feature type="domain" description="Glycosyltransferase 2-like" evidence="1">
    <location>
        <begin position="9"/>
        <end position="143"/>
    </location>
</feature>
<dbReference type="InterPro" id="IPR001173">
    <property type="entry name" value="Glyco_trans_2-like"/>
</dbReference>
<evidence type="ECO:0000313" key="2">
    <source>
        <dbReference type="EMBL" id="SFM99955.1"/>
    </source>
</evidence>
<reference evidence="3" key="1">
    <citation type="submission" date="2016-10" db="EMBL/GenBank/DDBJ databases">
        <authorList>
            <person name="Varghese N."/>
            <person name="Submissions S."/>
        </authorList>
    </citation>
    <scope>NUCLEOTIDE SEQUENCE [LARGE SCALE GENOMIC DNA]</scope>
    <source>
        <strain evidence="3">XJ109</strain>
    </source>
</reference>
<sequence length="310" mass="37028">MVKKEKLAIVIPYYKLDYFRETLLSIRNQTNQNFNLYIGNDCSPNNPNILIEEFNDIITEYKLYNDNIGGINLNKHWNRSIDDLVRNEEWIMVLCDDDFLDETCVNEFYNHINEINDLGINVIRYATRIVNQNNSLILNEFNRNKKIEASIHLFEEKILETTRSSLSEYIFSVEAYKKNKFKSFECSFGSDNVAWLEFSDFKSIYCINNCFIYYRNSELSVSGNPTLKGKKMLGEIQYLKYLIKNYKNKFSKNTQFLLYERYYHYFRSLYNKRALIKTTILILKMIHNLGLDTTIKIIKNNKNYFKKLYS</sequence>
<name>A0A1I4VFK2_9FLAO</name>
<keyword evidence="3" id="KW-1185">Reference proteome</keyword>
<dbReference type="Gene3D" id="3.90.550.10">
    <property type="entry name" value="Spore Coat Polysaccharide Biosynthesis Protein SpsA, Chain A"/>
    <property type="match status" value="1"/>
</dbReference>
<dbReference type="Proteomes" id="UP000199149">
    <property type="component" value="Unassembled WGS sequence"/>
</dbReference>
<evidence type="ECO:0000313" key="3">
    <source>
        <dbReference type="Proteomes" id="UP000199149"/>
    </source>
</evidence>
<dbReference type="CDD" id="cd00761">
    <property type="entry name" value="Glyco_tranf_GTA_type"/>
    <property type="match status" value="1"/>
</dbReference>
<keyword evidence="2" id="KW-0808">Transferase</keyword>
<evidence type="ECO:0000259" key="1">
    <source>
        <dbReference type="Pfam" id="PF00535"/>
    </source>
</evidence>
<proteinExistence type="predicted"/>
<dbReference type="STRING" id="684065.SAMN05421738_105113"/>
<dbReference type="OrthoDB" id="1374586at2"/>
<dbReference type="SUPFAM" id="SSF53448">
    <property type="entry name" value="Nucleotide-diphospho-sugar transferases"/>
    <property type="match status" value="1"/>
</dbReference>
<dbReference type="EMBL" id="FOUZ01000005">
    <property type="protein sequence ID" value="SFM99955.1"/>
    <property type="molecule type" value="Genomic_DNA"/>
</dbReference>
<dbReference type="InterPro" id="IPR029044">
    <property type="entry name" value="Nucleotide-diphossugar_trans"/>
</dbReference>
<dbReference type="AlphaFoldDB" id="A0A1I4VFK2"/>
<dbReference type="Pfam" id="PF00535">
    <property type="entry name" value="Glycos_transf_2"/>
    <property type="match status" value="1"/>
</dbReference>
<dbReference type="GO" id="GO:0016740">
    <property type="term" value="F:transferase activity"/>
    <property type="evidence" value="ECO:0007669"/>
    <property type="project" value="UniProtKB-KW"/>
</dbReference>
<organism evidence="2 3">
    <name type="scientific">Algoriella xinjiangensis</name>
    <dbReference type="NCBI Taxonomy" id="684065"/>
    <lineage>
        <taxon>Bacteria</taxon>
        <taxon>Pseudomonadati</taxon>
        <taxon>Bacteroidota</taxon>
        <taxon>Flavobacteriia</taxon>
        <taxon>Flavobacteriales</taxon>
        <taxon>Weeksellaceae</taxon>
        <taxon>Algoriella</taxon>
    </lineage>
</organism>
<dbReference type="RefSeq" id="WP_092907507.1">
    <property type="nucleotide sequence ID" value="NZ_FOUZ01000005.1"/>
</dbReference>
<accession>A0A1I4VFK2</accession>
<gene>
    <name evidence="2" type="ORF">SAMN05421738_105113</name>
</gene>
<protein>
    <submittedName>
        <fullName evidence="2">Glycosyltransferase involved in cell wall bisynthesis</fullName>
    </submittedName>
</protein>